<protein>
    <recommendedName>
        <fullName evidence="1">HEPN AbiJ-N-terminal domain-containing protein</fullName>
    </recommendedName>
</protein>
<reference evidence="2 3" key="1">
    <citation type="submission" date="2015-11" db="EMBL/GenBank/DDBJ databases">
        <title>Evidence for parallel genomic evolution in an endosymbiosis of termite gut flagellates.</title>
        <authorList>
            <person name="Zheng H."/>
        </authorList>
    </citation>
    <scope>NUCLEOTIDE SEQUENCE [LARGE SCALE GENOMIC DNA]</scope>
    <source>
        <strain evidence="2 3">CET450</strain>
    </source>
</reference>
<dbReference type="AlphaFoldDB" id="A0A1E5IF19"/>
<dbReference type="Proteomes" id="UP000095237">
    <property type="component" value="Unassembled WGS sequence"/>
</dbReference>
<dbReference type="InterPro" id="IPR049503">
    <property type="entry name" value="AbiJ_NTD4"/>
</dbReference>
<evidence type="ECO:0000313" key="2">
    <source>
        <dbReference type="EMBL" id="OEG69067.1"/>
    </source>
</evidence>
<sequence length="94" mass="11230">MIYDSLDFYVYHSRKIRENWSRILLDVDVSIATDEYIHEILNDTLERENSGYRFIDDKFVPITDKNEIDSIKEALNNNVRMHLSSALRYLSDKK</sequence>
<comment type="caution">
    <text evidence="2">The sequence shown here is derived from an EMBL/GenBank/DDBJ whole genome shotgun (WGS) entry which is preliminary data.</text>
</comment>
<name>A0A1E5IF19_ENDTX</name>
<evidence type="ECO:0000313" key="3">
    <source>
        <dbReference type="Proteomes" id="UP000095237"/>
    </source>
</evidence>
<feature type="domain" description="HEPN AbiJ-N-terminal" evidence="1">
    <location>
        <begin position="2"/>
        <end position="77"/>
    </location>
</feature>
<keyword evidence="3" id="KW-1185">Reference proteome</keyword>
<organism evidence="2 3">
    <name type="scientific">Endomicrobium trichonymphae</name>
    <dbReference type="NCBI Taxonomy" id="1408204"/>
    <lineage>
        <taxon>Bacteria</taxon>
        <taxon>Pseudomonadati</taxon>
        <taxon>Elusimicrobiota</taxon>
        <taxon>Endomicrobiia</taxon>
        <taxon>Endomicrobiales</taxon>
        <taxon>Endomicrobiaceae</taxon>
        <taxon>Candidatus Endomicrobiellum</taxon>
    </lineage>
</organism>
<dbReference type="Pfam" id="PF18863">
    <property type="entry name" value="AbiJ_NTD4"/>
    <property type="match status" value="1"/>
</dbReference>
<accession>A0A1E5IF19</accession>
<evidence type="ECO:0000259" key="1">
    <source>
        <dbReference type="Pfam" id="PF18863"/>
    </source>
</evidence>
<proteinExistence type="predicted"/>
<dbReference type="EMBL" id="LNVX01000866">
    <property type="protein sequence ID" value="OEG69067.1"/>
    <property type="molecule type" value="Genomic_DNA"/>
</dbReference>
<gene>
    <name evidence="2" type="ORF">ATZ36_11745</name>
</gene>